<organism evidence="10 11">
    <name type="scientific">Buddleja alternifolia</name>
    <dbReference type="NCBI Taxonomy" id="168488"/>
    <lineage>
        <taxon>Eukaryota</taxon>
        <taxon>Viridiplantae</taxon>
        <taxon>Streptophyta</taxon>
        <taxon>Embryophyta</taxon>
        <taxon>Tracheophyta</taxon>
        <taxon>Spermatophyta</taxon>
        <taxon>Magnoliopsida</taxon>
        <taxon>eudicotyledons</taxon>
        <taxon>Gunneridae</taxon>
        <taxon>Pentapetalae</taxon>
        <taxon>asterids</taxon>
        <taxon>lamiids</taxon>
        <taxon>Lamiales</taxon>
        <taxon>Scrophulariaceae</taxon>
        <taxon>Buddlejeae</taxon>
        <taxon>Buddleja</taxon>
    </lineage>
</organism>
<evidence type="ECO:0000313" key="10">
    <source>
        <dbReference type="EMBL" id="KAG8375164.1"/>
    </source>
</evidence>
<dbReference type="GO" id="GO:1902138">
    <property type="term" value="P:(-)-secoisolariciresinol biosynthetic process"/>
    <property type="evidence" value="ECO:0007669"/>
    <property type="project" value="UniProtKB-ARBA"/>
</dbReference>
<dbReference type="CDD" id="cd05259">
    <property type="entry name" value="PCBER_SDR_a"/>
    <property type="match status" value="1"/>
</dbReference>
<dbReference type="Proteomes" id="UP000826271">
    <property type="component" value="Unassembled WGS sequence"/>
</dbReference>
<dbReference type="Gene3D" id="3.40.50.720">
    <property type="entry name" value="NAD(P)-binding Rossmann-like Domain"/>
    <property type="match status" value="1"/>
</dbReference>
<sequence length="358" mass="39861">MGKSKVLVIGGTGYLGKRLVKASLAQGHETYVLHRPEVGVDIDKIEMLISFKMLGAHLVPGSFTDHKSLVEAVKMVDVVICAISGVHIRSHNILLQLKLVEAIKEAGNVKRFLPSEFGTDPARIENATEPGKVTFDDKMVVRKAIEKGGIPFTYISANCFAGYFVGGLCQLGKILPSRDSVVIHGDGNKKAIYVAEDDIATYTIKTIDDPRTLNKTLYLRPPKNILSQREVVHKWEKLIGKQLHKITLSKQDFLASMKVEDVEYAQQVGMSHYHDVLYEGCLTNFEIGDEGEEASKLYPEVNYTTVEDFLKRYDMSAINAKVTFQHHHPRLHQYLLCPTPPIYSLSASASNTAMDMKA</sequence>
<dbReference type="InterPro" id="IPR045312">
    <property type="entry name" value="PCBER-like"/>
</dbReference>
<dbReference type="AlphaFoldDB" id="A0AAV6WWR9"/>
<dbReference type="EC" id="1.23.1.1" evidence="5"/>
<dbReference type="Pfam" id="PF05368">
    <property type="entry name" value="NmrA"/>
    <property type="match status" value="1"/>
</dbReference>
<dbReference type="InterPro" id="IPR036291">
    <property type="entry name" value="NAD(P)-bd_dom_sf"/>
</dbReference>
<dbReference type="GO" id="GO:0010283">
    <property type="term" value="F:pinoresinol reductase activity"/>
    <property type="evidence" value="ECO:0007669"/>
    <property type="project" value="UniProtKB-EC"/>
</dbReference>
<keyword evidence="11" id="KW-1185">Reference proteome</keyword>
<dbReference type="PANTHER" id="PTHR43349">
    <property type="entry name" value="PINORESINOL REDUCTASE-RELATED"/>
    <property type="match status" value="1"/>
</dbReference>
<dbReference type="GO" id="GO:0010284">
    <property type="term" value="F:lariciresinol reductase activity"/>
    <property type="evidence" value="ECO:0007669"/>
    <property type="project" value="UniProtKB-EC"/>
</dbReference>
<evidence type="ECO:0000256" key="8">
    <source>
        <dbReference type="ARBA" id="ARBA00043173"/>
    </source>
</evidence>
<protein>
    <recommendedName>
        <fullName evidence="7">(+)-lariciresinol reductase</fullName>
        <ecNumber evidence="5">1.23.1.1</ecNumber>
        <ecNumber evidence="6">1.23.1.2</ecNumber>
    </recommendedName>
    <alternativeName>
        <fullName evidence="8">(+)-pinoresinol reductase</fullName>
    </alternativeName>
</protein>
<evidence type="ECO:0000256" key="4">
    <source>
        <dbReference type="ARBA" id="ARBA00023002"/>
    </source>
</evidence>
<reference evidence="10" key="1">
    <citation type="submission" date="2019-10" db="EMBL/GenBank/DDBJ databases">
        <authorList>
            <person name="Zhang R."/>
            <person name="Pan Y."/>
            <person name="Wang J."/>
            <person name="Ma R."/>
            <person name="Yu S."/>
        </authorList>
    </citation>
    <scope>NUCLEOTIDE SEQUENCE</scope>
    <source>
        <strain evidence="10">LA-IB0</strain>
        <tissue evidence="10">Leaf</tissue>
    </source>
</reference>
<evidence type="ECO:0000256" key="6">
    <source>
        <dbReference type="ARBA" id="ARBA00038910"/>
    </source>
</evidence>
<comment type="subunit">
    <text evidence="2">Dimer.</text>
</comment>
<feature type="domain" description="NmrA-like" evidence="9">
    <location>
        <begin position="3"/>
        <end position="310"/>
    </location>
</feature>
<comment type="similarity">
    <text evidence="1">Belongs to the NmrA-type oxidoreductase family. Isoflavone reductase subfamily.</text>
</comment>
<evidence type="ECO:0000256" key="2">
    <source>
        <dbReference type="ARBA" id="ARBA00011473"/>
    </source>
</evidence>
<name>A0AAV6WWR9_9LAMI</name>
<dbReference type="InterPro" id="IPR008030">
    <property type="entry name" value="NmrA-like"/>
</dbReference>
<dbReference type="GO" id="GO:1902125">
    <property type="term" value="P:(+)-pinoresinol catabolic process"/>
    <property type="evidence" value="ECO:0007669"/>
    <property type="project" value="UniProtKB-ARBA"/>
</dbReference>
<dbReference type="EC" id="1.23.1.2" evidence="6"/>
<evidence type="ECO:0000256" key="5">
    <source>
        <dbReference type="ARBA" id="ARBA00038909"/>
    </source>
</evidence>
<dbReference type="Gene3D" id="3.90.25.10">
    <property type="entry name" value="UDP-galactose 4-epimerase, domain 1"/>
    <property type="match status" value="1"/>
</dbReference>
<accession>A0AAV6WWR9</accession>
<dbReference type="InterPro" id="IPR050608">
    <property type="entry name" value="NmrA-type/Isoflavone_red_sf"/>
</dbReference>
<evidence type="ECO:0000259" key="9">
    <source>
        <dbReference type="Pfam" id="PF05368"/>
    </source>
</evidence>
<dbReference type="PANTHER" id="PTHR43349:SF47">
    <property type="entry name" value="NMRA-LIKE DOMAIN-CONTAINING PROTEIN"/>
    <property type="match status" value="1"/>
</dbReference>
<proteinExistence type="inferred from homology"/>
<evidence type="ECO:0000256" key="3">
    <source>
        <dbReference type="ARBA" id="ARBA00022857"/>
    </source>
</evidence>
<gene>
    <name evidence="10" type="ORF">BUALT_Bualt10G0071900</name>
</gene>
<evidence type="ECO:0000256" key="1">
    <source>
        <dbReference type="ARBA" id="ARBA00005725"/>
    </source>
</evidence>
<dbReference type="SUPFAM" id="SSF51735">
    <property type="entry name" value="NAD(P)-binding Rossmann-fold domains"/>
    <property type="match status" value="1"/>
</dbReference>
<evidence type="ECO:0000313" key="11">
    <source>
        <dbReference type="Proteomes" id="UP000826271"/>
    </source>
</evidence>
<keyword evidence="3" id="KW-0521">NADP</keyword>
<evidence type="ECO:0000256" key="7">
    <source>
        <dbReference type="ARBA" id="ARBA00042771"/>
    </source>
</evidence>
<keyword evidence="4" id="KW-0560">Oxidoreductase</keyword>
<comment type="caution">
    <text evidence="10">The sequence shown here is derived from an EMBL/GenBank/DDBJ whole genome shotgun (WGS) entry which is preliminary data.</text>
</comment>
<dbReference type="EMBL" id="WHWC01000010">
    <property type="protein sequence ID" value="KAG8375164.1"/>
    <property type="molecule type" value="Genomic_DNA"/>
</dbReference>